<gene>
    <name evidence="4 7" type="primary">pcn</name>
    <name evidence="7" type="ORF">GCM10009019_07500</name>
</gene>
<dbReference type="PANTHER" id="PTHR11352:SF0">
    <property type="entry name" value="PROLIFERATING CELL NUCLEAR ANTIGEN"/>
    <property type="match status" value="1"/>
</dbReference>
<dbReference type="InterPro" id="IPR022649">
    <property type="entry name" value="Pr_cel_nuc_antig_C"/>
</dbReference>
<dbReference type="InterPro" id="IPR022648">
    <property type="entry name" value="Pr_cel_nuc_antig_N"/>
</dbReference>
<keyword evidence="2 4" id="KW-0235">DNA replication</keyword>
<evidence type="ECO:0000313" key="7">
    <source>
        <dbReference type="EMBL" id="GAA0647549.1"/>
    </source>
</evidence>
<dbReference type="HAMAP" id="MF_00317">
    <property type="entry name" value="DNApol_clamp_arch"/>
    <property type="match status" value="1"/>
</dbReference>
<dbReference type="GO" id="GO:0003677">
    <property type="term" value="F:DNA binding"/>
    <property type="evidence" value="ECO:0007669"/>
    <property type="project" value="UniProtKB-UniRule"/>
</dbReference>
<comment type="function">
    <text evidence="4">Sliding clamp subunit that acts as a moving platform for DNA processing. Responsible for tethering the catalytic subunit of DNA polymerase and other proteins to DNA during high-speed replication.</text>
</comment>
<dbReference type="Proteomes" id="UP001500194">
    <property type="component" value="Unassembled WGS sequence"/>
</dbReference>
<feature type="domain" description="Proliferating cell nuclear antigen PCNA N-terminal" evidence="5">
    <location>
        <begin position="19"/>
        <end position="107"/>
    </location>
</feature>
<dbReference type="Pfam" id="PF02747">
    <property type="entry name" value="PCNA_C"/>
    <property type="match status" value="1"/>
</dbReference>
<dbReference type="GeneID" id="68572128"/>
<feature type="domain" description="Proliferating cell nuclear antigen PCNA C-terminal" evidence="6">
    <location>
        <begin position="140"/>
        <end position="249"/>
    </location>
</feature>
<accession>A0AAV3T059</accession>
<evidence type="ECO:0000256" key="1">
    <source>
        <dbReference type="ARBA" id="ARBA00010462"/>
    </source>
</evidence>
<dbReference type="PANTHER" id="PTHR11352">
    <property type="entry name" value="PROLIFERATING CELL NUCLEAR ANTIGEN"/>
    <property type="match status" value="1"/>
</dbReference>
<dbReference type="GO" id="GO:0006275">
    <property type="term" value="P:regulation of DNA replication"/>
    <property type="evidence" value="ECO:0007669"/>
    <property type="project" value="UniProtKB-UniRule"/>
</dbReference>
<dbReference type="RefSeq" id="WP_227261541.1">
    <property type="nucleotide sequence ID" value="NZ_BAAADU010000002.1"/>
</dbReference>
<comment type="similarity">
    <text evidence="1 4">Belongs to the PCNA family.</text>
</comment>
<dbReference type="GO" id="GO:0006272">
    <property type="term" value="P:leading strand elongation"/>
    <property type="evidence" value="ECO:0007669"/>
    <property type="project" value="TreeGrafter"/>
</dbReference>
<name>A0AAV3T059_9EURY</name>
<evidence type="ECO:0000259" key="6">
    <source>
        <dbReference type="Pfam" id="PF02747"/>
    </source>
</evidence>
<dbReference type="Gene3D" id="3.70.10.10">
    <property type="match status" value="1"/>
</dbReference>
<dbReference type="InterPro" id="IPR000730">
    <property type="entry name" value="Pr_cel_nuc_antig"/>
</dbReference>
<dbReference type="CDD" id="cd00577">
    <property type="entry name" value="PCNA"/>
    <property type="match status" value="1"/>
</dbReference>
<reference evidence="7 8" key="1">
    <citation type="journal article" date="2019" name="Int. J. Syst. Evol. Microbiol.">
        <title>The Global Catalogue of Microorganisms (GCM) 10K type strain sequencing project: providing services to taxonomists for standard genome sequencing and annotation.</title>
        <authorList>
            <consortium name="The Broad Institute Genomics Platform"/>
            <consortium name="The Broad Institute Genome Sequencing Center for Infectious Disease"/>
            <person name="Wu L."/>
            <person name="Ma J."/>
        </authorList>
    </citation>
    <scope>NUCLEOTIDE SEQUENCE [LARGE SCALE GENOMIC DNA]</scope>
    <source>
        <strain evidence="7 8">JCM 16327</strain>
    </source>
</reference>
<dbReference type="Pfam" id="PF00705">
    <property type="entry name" value="PCNA_N"/>
    <property type="match status" value="1"/>
</dbReference>
<dbReference type="SUPFAM" id="SSF55979">
    <property type="entry name" value="DNA clamp"/>
    <property type="match status" value="2"/>
</dbReference>
<keyword evidence="3 4" id="KW-0238">DNA-binding</keyword>
<dbReference type="InterPro" id="IPR046938">
    <property type="entry name" value="DNA_clamp_sf"/>
</dbReference>
<evidence type="ECO:0000256" key="4">
    <source>
        <dbReference type="HAMAP-Rule" id="MF_00317"/>
    </source>
</evidence>
<organism evidence="7 8">
    <name type="scientific">Salarchaeum japonicum</name>
    <dbReference type="NCBI Taxonomy" id="555573"/>
    <lineage>
        <taxon>Archaea</taxon>
        <taxon>Methanobacteriati</taxon>
        <taxon>Methanobacteriota</taxon>
        <taxon>Stenosarchaea group</taxon>
        <taxon>Halobacteria</taxon>
        <taxon>Halobacteriales</taxon>
        <taxon>Halobacteriaceae</taxon>
    </lineage>
</organism>
<proteinExistence type="inferred from homology"/>
<dbReference type="EMBL" id="BAAADU010000002">
    <property type="protein sequence ID" value="GAA0647549.1"/>
    <property type="molecule type" value="Genomic_DNA"/>
</dbReference>
<evidence type="ECO:0000256" key="3">
    <source>
        <dbReference type="ARBA" id="ARBA00023125"/>
    </source>
</evidence>
<sequence>MSQAASSPTDPSVQAVVRADALRTAVATARSLVSECRVRLDSDGLLVAATDPATVASVRVTLDAAGFEHYDASDTTVGIDLDRLADVLALGDPDDLVSLTIEDSRGLLHVEHADLHYTLGLIDPDAIRAPPDPAKLDFDHAGRLTLDAAFLSRVVDASEMVSDHVTLELGAEGLRAVADGDTDTAVVEHDADPETTGEATAIYSLSYLADIVAVLPSTSVAVALGDDLPVELDYDFRDDHGHAEFVLSPRLRRT</sequence>
<evidence type="ECO:0000256" key="2">
    <source>
        <dbReference type="ARBA" id="ARBA00022705"/>
    </source>
</evidence>
<comment type="subunit">
    <text evidence="4">Homotrimer. The subunits circularize to form a toroid; DNA passes through its center. Replication factor C (RFC) is required to load the toroid on the DNA.</text>
</comment>
<dbReference type="GO" id="GO:0030337">
    <property type="term" value="F:DNA polymerase processivity factor activity"/>
    <property type="evidence" value="ECO:0007669"/>
    <property type="project" value="UniProtKB-UniRule"/>
</dbReference>
<evidence type="ECO:0000259" key="5">
    <source>
        <dbReference type="Pfam" id="PF00705"/>
    </source>
</evidence>
<dbReference type="AlphaFoldDB" id="A0AAV3T059"/>
<keyword evidence="8" id="KW-1185">Reference proteome</keyword>
<protein>
    <recommendedName>
        <fullName evidence="4">DNA polymerase sliding clamp</fullName>
    </recommendedName>
    <alternativeName>
        <fullName evidence="4">Proliferating cell nuclear antigen homolog</fullName>
        <shortName evidence="4">PCNA</shortName>
    </alternativeName>
</protein>
<comment type="caution">
    <text evidence="7">The sequence shown here is derived from an EMBL/GenBank/DDBJ whole genome shotgun (WGS) entry which is preliminary data.</text>
</comment>
<evidence type="ECO:0000313" key="8">
    <source>
        <dbReference type="Proteomes" id="UP001500194"/>
    </source>
</evidence>